<comment type="similarity">
    <text evidence="1">Belongs to the thiolase-like superfamily. Chalcone/stilbene synthases family.</text>
</comment>
<evidence type="ECO:0000313" key="5">
    <source>
        <dbReference type="EMBL" id="MFA9476750.1"/>
    </source>
</evidence>
<dbReference type="PIRSF" id="PIRSF000451">
    <property type="entry name" value="PKS_III"/>
    <property type="match status" value="1"/>
</dbReference>
<keyword evidence="6" id="KW-1185">Reference proteome</keyword>
<evidence type="ECO:0000259" key="4">
    <source>
        <dbReference type="Pfam" id="PF02797"/>
    </source>
</evidence>
<dbReference type="Proteomes" id="UP001575105">
    <property type="component" value="Unassembled WGS sequence"/>
</dbReference>
<keyword evidence="2" id="KW-0808">Transferase</keyword>
<dbReference type="Gene3D" id="3.40.47.10">
    <property type="match status" value="2"/>
</dbReference>
<dbReference type="Pfam" id="PF02797">
    <property type="entry name" value="Chal_sti_synt_C"/>
    <property type="match status" value="1"/>
</dbReference>
<feature type="domain" description="Chalcone/stilbene synthase C-terminal" evidence="4">
    <location>
        <begin position="257"/>
        <end position="389"/>
    </location>
</feature>
<dbReference type="EMBL" id="JBGUBD010000001">
    <property type="protein sequence ID" value="MFA9476750.1"/>
    <property type="molecule type" value="Genomic_DNA"/>
</dbReference>
<sequence>MTRTTLAAPSLVSQSAERVVHMVGLGTHHPPGLVRQAESAEIATQRCCDNDEQAHWLHRVYEQSTIERRHIVVMDDGRAAHDAFYPPRRSPDDRGPGVQQRMQAYARFAPPLASAAARRALAQAGVRPADVRQLVTVSCTGFAAPGLDMRLIELLGLSPSVGRTAIGFMGCHGAVNGLRVARALAHEHPGEPVLLCAVELCSMHFQYGHHRQRIIANALFADGAAACVLQASDHESATPAATRAPNPAPAQWSVVDTTSCLLPNTQGVMTWTIGEHGFRMTLSPRVPALVKRHLRDFLQPWLAEHGLAVADVGQWAVHPGGPRVLDAVEQALDLPASAMAASRDVLRDYGNMSSPTVLFIIERLPCVAGDGPCVVLAFGPGLMIEAALLMPTSPPTPAG</sequence>
<dbReference type="SUPFAM" id="SSF53901">
    <property type="entry name" value="Thiolase-like"/>
    <property type="match status" value="2"/>
</dbReference>
<dbReference type="PANTHER" id="PTHR11877:SF46">
    <property type="entry name" value="TYPE III POLYKETIDE SYNTHASE A"/>
    <property type="match status" value="1"/>
</dbReference>
<dbReference type="RefSeq" id="WP_425343678.1">
    <property type="nucleotide sequence ID" value="NZ_JBGUBD010000001.1"/>
</dbReference>
<dbReference type="CDD" id="cd00831">
    <property type="entry name" value="CHS_like"/>
    <property type="match status" value="1"/>
</dbReference>
<protein>
    <submittedName>
        <fullName evidence="5">Type III polyketide synthase</fullName>
    </submittedName>
</protein>
<reference evidence="5 6" key="1">
    <citation type="submission" date="2024-08" db="EMBL/GenBank/DDBJ databases">
        <title>Whole-genome sequencing of halo(alkali)philic microorganisms from hypersaline lakes.</title>
        <authorList>
            <person name="Sorokin D.Y."/>
            <person name="Merkel A.Y."/>
            <person name="Messina E."/>
            <person name="Yakimov M."/>
        </authorList>
    </citation>
    <scope>NUCLEOTIDE SEQUENCE [LARGE SCALE GENOMIC DNA]</scope>
    <source>
        <strain evidence="5 6">AB-hyl4</strain>
    </source>
</reference>
<dbReference type="InterPro" id="IPR012328">
    <property type="entry name" value="Chalcone/stilbene_synt_C"/>
</dbReference>
<evidence type="ECO:0000313" key="6">
    <source>
        <dbReference type="Proteomes" id="UP001575105"/>
    </source>
</evidence>
<evidence type="ECO:0000259" key="3">
    <source>
        <dbReference type="Pfam" id="PF00195"/>
    </source>
</evidence>
<evidence type="ECO:0000256" key="2">
    <source>
        <dbReference type="ARBA" id="ARBA00022679"/>
    </source>
</evidence>
<evidence type="ECO:0000256" key="1">
    <source>
        <dbReference type="ARBA" id="ARBA00005531"/>
    </source>
</evidence>
<dbReference type="PANTHER" id="PTHR11877">
    <property type="entry name" value="HYDROXYMETHYLGLUTARYL-COA SYNTHASE"/>
    <property type="match status" value="1"/>
</dbReference>
<proteinExistence type="inferred from homology"/>
<feature type="domain" description="Chalcone/stilbene synthase N-terminal" evidence="3">
    <location>
        <begin position="13"/>
        <end position="231"/>
    </location>
</feature>
<dbReference type="InterPro" id="IPR011141">
    <property type="entry name" value="Polyketide_synthase_type-III"/>
</dbReference>
<dbReference type="InterPro" id="IPR016039">
    <property type="entry name" value="Thiolase-like"/>
</dbReference>
<comment type="caution">
    <text evidence="5">The sequence shown here is derived from an EMBL/GenBank/DDBJ whole genome shotgun (WGS) entry which is preliminary data.</text>
</comment>
<dbReference type="Pfam" id="PF00195">
    <property type="entry name" value="Chal_sti_synt_N"/>
    <property type="match status" value="1"/>
</dbReference>
<accession>A0ABV4TZI7</accession>
<gene>
    <name evidence="5" type="ORF">ACERK3_00450</name>
</gene>
<organism evidence="5 6">
    <name type="scientific">Natronomicrosphaera hydrolytica</name>
    <dbReference type="NCBI Taxonomy" id="3242702"/>
    <lineage>
        <taxon>Bacteria</taxon>
        <taxon>Pseudomonadati</taxon>
        <taxon>Planctomycetota</taxon>
        <taxon>Phycisphaerae</taxon>
        <taxon>Phycisphaerales</taxon>
        <taxon>Phycisphaeraceae</taxon>
        <taxon>Natronomicrosphaera</taxon>
    </lineage>
</organism>
<name>A0ABV4TZI7_9BACT</name>
<dbReference type="InterPro" id="IPR001099">
    <property type="entry name" value="Chalcone/stilbene_synt_N"/>
</dbReference>